<evidence type="ECO:0000313" key="6">
    <source>
        <dbReference type="EMBL" id="MFD0901957.1"/>
    </source>
</evidence>
<comment type="caution">
    <text evidence="6">The sequence shown here is derived from an EMBL/GenBank/DDBJ whole genome shotgun (WGS) entry which is preliminary data.</text>
</comment>
<feature type="chain" id="PRO_5047108391" evidence="4">
    <location>
        <begin position="25"/>
        <end position="459"/>
    </location>
</feature>
<dbReference type="Pfam" id="PF13458">
    <property type="entry name" value="Peripla_BP_6"/>
    <property type="match status" value="1"/>
</dbReference>
<dbReference type="InterPro" id="IPR028082">
    <property type="entry name" value="Peripla_BP_I"/>
</dbReference>
<sequence length="459" mass="48735">MRPLIIGLLLVALTGCAARGGTTAADDDGGTRDGGGASASVPKTDFGTLEDVCGPGEAKPSDAQGVTDTEIKVGVFTDVGFTKKPDMVDAAEVFTEWCNAAGGINGRKLVPVTRDAKLMEVRQRMTEACAGDFAVVGGSAALDGQGVETRLTCMLPEFPAQSSQVQARGADLQVMANGASLGYNDYAGFYNWLLKEKYPSSKDAVGVIAGDSPVTKIMVSQHSETITGLGGKIAYTGLYPARGVSDWTPYAQAMKDKNVKALMFLGDWNQLAKLLQSLTGIGHKLDWVDTTNNAYGPQFAELAGAALESQPSYADLSGMHPLEKAGDNAATRQVLDMFERYAPDAEVNLPVLRSFSAWLLFAKSARACGELTRKCVLENARKETEWTAGGLRAPLNLSDPASPPRCWNAVQATPGGWQPADFGADEGSYRCGDVAHRYTGDYPAPLRLEDVGKTMADLR</sequence>
<organism evidence="6 7">
    <name type="scientific">Actinomadura sediminis</name>
    <dbReference type="NCBI Taxonomy" id="1038904"/>
    <lineage>
        <taxon>Bacteria</taxon>
        <taxon>Bacillati</taxon>
        <taxon>Actinomycetota</taxon>
        <taxon>Actinomycetes</taxon>
        <taxon>Streptosporangiales</taxon>
        <taxon>Thermomonosporaceae</taxon>
        <taxon>Actinomadura</taxon>
    </lineage>
</organism>
<proteinExistence type="inferred from homology"/>
<evidence type="ECO:0000256" key="2">
    <source>
        <dbReference type="ARBA" id="ARBA00022729"/>
    </source>
</evidence>
<evidence type="ECO:0000259" key="5">
    <source>
        <dbReference type="Pfam" id="PF13458"/>
    </source>
</evidence>
<evidence type="ECO:0000256" key="4">
    <source>
        <dbReference type="SAM" id="SignalP"/>
    </source>
</evidence>
<keyword evidence="7" id="KW-1185">Reference proteome</keyword>
<feature type="domain" description="Leucine-binding protein" evidence="5">
    <location>
        <begin position="84"/>
        <end position="412"/>
    </location>
</feature>
<dbReference type="PROSITE" id="PS51257">
    <property type="entry name" value="PROKAR_LIPOPROTEIN"/>
    <property type="match status" value="1"/>
</dbReference>
<dbReference type="Gene3D" id="3.40.50.2300">
    <property type="match status" value="3"/>
</dbReference>
<accession>A0ABW3ERU0</accession>
<dbReference type="Proteomes" id="UP001596972">
    <property type="component" value="Unassembled WGS sequence"/>
</dbReference>
<comment type="similarity">
    <text evidence="1">Belongs to the leucine-binding protein family.</text>
</comment>
<keyword evidence="2 4" id="KW-0732">Signal</keyword>
<name>A0ABW3ERU0_9ACTN</name>
<gene>
    <name evidence="6" type="ORF">ACFQ11_16270</name>
</gene>
<dbReference type="InterPro" id="IPR028081">
    <property type="entry name" value="Leu-bd"/>
</dbReference>
<evidence type="ECO:0000313" key="7">
    <source>
        <dbReference type="Proteomes" id="UP001596972"/>
    </source>
</evidence>
<dbReference type="RefSeq" id="WP_378299261.1">
    <property type="nucleotide sequence ID" value="NZ_JBHTJA010000028.1"/>
</dbReference>
<protein>
    <submittedName>
        <fullName evidence="6">ABC transporter substrate-binding protein</fullName>
    </submittedName>
</protein>
<dbReference type="PANTHER" id="PTHR30483">
    <property type="entry name" value="LEUCINE-SPECIFIC-BINDING PROTEIN"/>
    <property type="match status" value="1"/>
</dbReference>
<reference evidence="7" key="1">
    <citation type="journal article" date="2019" name="Int. J. Syst. Evol. Microbiol.">
        <title>The Global Catalogue of Microorganisms (GCM) 10K type strain sequencing project: providing services to taxonomists for standard genome sequencing and annotation.</title>
        <authorList>
            <consortium name="The Broad Institute Genomics Platform"/>
            <consortium name="The Broad Institute Genome Sequencing Center for Infectious Disease"/>
            <person name="Wu L."/>
            <person name="Ma J."/>
        </authorList>
    </citation>
    <scope>NUCLEOTIDE SEQUENCE [LARGE SCALE GENOMIC DNA]</scope>
    <source>
        <strain evidence="7">JCM 31202</strain>
    </source>
</reference>
<dbReference type="EMBL" id="JBHTJA010000028">
    <property type="protein sequence ID" value="MFD0901957.1"/>
    <property type="molecule type" value="Genomic_DNA"/>
</dbReference>
<feature type="signal peptide" evidence="4">
    <location>
        <begin position="1"/>
        <end position="24"/>
    </location>
</feature>
<dbReference type="PANTHER" id="PTHR30483:SF6">
    <property type="entry name" value="PERIPLASMIC BINDING PROTEIN OF ABC TRANSPORTER FOR NATURAL AMINO ACIDS"/>
    <property type="match status" value="1"/>
</dbReference>
<dbReference type="InterPro" id="IPR051010">
    <property type="entry name" value="BCAA_transport"/>
</dbReference>
<evidence type="ECO:0000256" key="3">
    <source>
        <dbReference type="SAM" id="MobiDB-lite"/>
    </source>
</evidence>
<feature type="region of interest" description="Disordered" evidence="3">
    <location>
        <begin position="22"/>
        <end position="43"/>
    </location>
</feature>
<dbReference type="SUPFAM" id="SSF53822">
    <property type="entry name" value="Periplasmic binding protein-like I"/>
    <property type="match status" value="1"/>
</dbReference>
<evidence type="ECO:0000256" key="1">
    <source>
        <dbReference type="ARBA" id="ARBA00010062"/>
    </source>
</evidence>